<feature type="transmembrane region" description="Helical" evidence="1">
    <location>
        <begin position="7"/>
        <end position="27"/>
    </location>
</feature>
<dbReference type="OrthoDB" id="2375554at2"/>
<proteinExistence type="predicted"/>
<dbReference type="InterPro" id="IPR014245">
    <property type="entry name" value="Spore_III_AF"/>
</dbReference>
<reference evidence="2 3" key="1">
    <citation type="submission" date="2018-06" db="EMBL/GenBank/DDBJ databases">
        <title>Genomic Encyclopedia of Type Strains, Phase III (KMG-III): the genomes of soil and plant-associated and newly described type strains.</title>
        <authorList>
            <person name="Whitman W."/>
        </authorList>
    </citation>
    <scope>NUCLEOTIDE SEQUENCE [LARGE SCALE GENOMIC DNA]</scope>
    <source>
        <strain evidence="2 3">CGMCC 1.8979</strain>
    </source>
</reference>
<keyword evidence="1" id="KW-0472">Membrane</keyword>
<name>A0A327YPY0_9BACL</name>
<keyword evidence="1" id="KW-0812">Transmembrane</keyword>
<dbReference type="Pfam" id="PF09581">
    <property type="entry name" value="Spore_III_AF"/>
    <property type="match status" value="1"/>
</dbReference>
<dbReference type="AlphaFoldDB" id="A0A327YPY0"/>
<evidence type="ECO:0000313" key="3">
    <source>
        <dbReference type="Proteomes" id="UP000248555"/>
    </source>
</evidence>
<protein>
    <submittedName>
        <fullName evidence="2">Stage III sporulation protein AF</fullName>
    </submittedName>
</protein>
<dbReference type="NCBIfam" id="TIGR02896">
    <property type="entry name" value="spore_III_AF"/>
    <property type="match status" value="1"/>
</dbReference>
<evidence type="ECO:0000313" key="2">
    <source>
        <dbReference type="EMBL" id="RAK22336.1"/>
    </source>
</evidence>
<feature type="transmembrane region" description="Helical" evidence="1">
    <location>
        <begin position="33"/>
        <end position="54"/>
    </location>
</feature>
<gene>
    <name evidence="2" type="ORF">B0I26_102328</name>
</gene>
<dbReference type="EMBL" id="QLMH01000002">
    <property type="protein sequence ID" value="RAK22336.1"/>
    <property type="molecule type" value="Genomic_DNA"/>
</dbReference>
<evidence type="ECO:0000256" key="1">
    <source>
        <dbReference type="SAM" id="Phobius"/>
    </source>
</evidence>
<dbReference type="RefSeq" id="WP_111644177.1">
    <property type="nucleotide sequence ID" value="NZ_QLMH01000002.1"/>
</dbReference>
<accession>A0A327YPY0</accession>
<sequence length="206" mass="23459">MSFIVEWVTNIIIFILLAIVIDLLLPSTNLQKYVKMVIGLILLLIMLSPILKIFKVDVDQLIALIHAGGDAEKNGIENVIEQKKTEIQASQRAYILEQMAVQMKKDVAEELMNQYGLTIKEIEFEISREENLRFPDDIQLIEVIVVPDKQEQSDIVPSVQPIEIDTSEPMNRTDEHGKLAMDTSSFLAKQWEIDEEKIAVRVEGGR</sequence>
<dbReference type="Proteomes" id="UP000248555">
    <property type="component" value="Unassembled WGS sequence"/>
</dbReference>
<keyword evidence="3" id="KW-1185">Reference proteome</keyword>
<comment type="caution">
    <text evidence="2">The sequence shown here is derived from an EMBL/GenBank/DDBJ whole genome shotgun (WGS) entry which is preliminary data.</text>
</comment>
<organism evidence="2 3">
    <name type="scientific">Paranoxybacillus vitaminiphilus</name>
    <dbReference type="NCBI Taxonomy" id="581036"/>
    <lineage>
        <taxon>Bacteria</taxon>
        <taxon>Bacillati</taxon>
        <taxon>Bacillota</taxon>
        <taxon>Bacilli</taxon>
        <taxon>Bacillales</taxon>
        <taxon>Anoxybacillaceae</taxon>
        <taxon>Paranoxybacillus</taxon>
    </lineage>
</organism>
<keyword evidence="1" id="KW-1133">Transmembrane helix</keyword>